<name>A0ABM4DQA2_HYDVU</name>
<dbReference type="RefSeq" id="XP_065676756.1">
    <property type="nucleotide sequence ID" value="XM_065820684.1"/>
</dbReference>
<reference evidence="2" key="1">
    <citation type="submission" date="2025-08" db="UniProtKB">
        <authorList>
            <consortium name="RefSeq"/>
        </authorList>
    </citation>
    <scope>IDENTIFICATION</scope>
</reference>
<sequence length="327" mass="37367">MDKNNEFQDKLKMHLLRQKITIKNLPQRVLDLKGGTPNVKRKHLKKLVSTGNVSPPVPQRSLSPNPICEKHFIEITNSKKSYGDVNKSLIPNKIDNPPPLYPKQLLYSVTDNGSIKVAGRPDQTYNRMKYTKNLSSGKKFECSFEDKRQVCKIEISFMEKKVNIKSSHNVNQQENVPFIFGEDQTSIQSTVSMNQQTNINLTSYLTEQINLQTTNCESQQINAEANDSVDQEVNMQPNTYRWFQTDLNINKKFSESVVSSPSNFNILSQVDLKKNNFDNDIKKSSLTKYMQIHAGFFNKSLDGKNLLPKALIGPVTYQFPPPCKKFI</sequence>
<keyword evidence="1" id="KW-1185">Reference proteome</keyword>
<evidence type="ECO:0000313" key="1">
    <source>
        <dbReference type="Proteomes" id="UP001652625"/>
    </source>
</evidence>
<gene>
    <name evidence="2" type="primary">LOC136092441</name>
</gene>
<evidence type="ECO:0000313" key="2">
    <source>
        <dbReference type="RefSeq" id="XP_065676756.1"/>
    </source>
</evidence>
<protein>
    <submittedName>
        <fullName evidence="2">Uncharacterized protein LOC136092441</fullName>
    </submittedName>
</protein>
<dbReference type="GeneID" id="136092441"/>
<accession>A0ABM4DQA2</accession>
<dbReference type="Proteomes" id="UP001652625">
    <property type="component" value="Chromosome 15"/>
</dbReference>
<organism evidence="1 2">
    <name type="scientific">Hydra vulgaris</name>
    <name type="common">Hydra</name>
    <name type="synonym">Hydra attenuata</name>
    <dbReference type="NCBI Taxonomy" id="6087"/>
    <lineage>
        <taxon>Eukaryota</taxon>
        <taxon>Metazoa</taxon>
        <taxon>Cnidaria</taxon>
        <taxon>Hydrozoa</taxon>
        <taxon>Hydroidolina</taxon>
        <taxon>Anthoathecata</taxon>
        <taxon>Aplanulata</taxon>
        <taxon>Hydridae</taxon>
        <taxon>Hydra</taxon>
    </lineage>
</organism>
<proteinExistence type="predicted"/>